<dbReference type="SMART" id="SM00614">
    <property type="entry name" value="ZnF_BED"/>
    <property type="match status" value="1"/>
</dbReference>
<evidence type="ECO:0000256" key="1">
    <source>
        <dbReference type="ARBA" id="ARBA00004123"/>
    </source>
</evidence>
<reference evidence="12" key="1">
    <citation type="submission" date="2011-08" db="EMBL/GenBank/DDBJ databases">
        <authorList>
            <person name="Rombauts S."/>
        </authorList>
    </citation>
    <scope>NUCLEOTIDE SEQUENCE</scope>
    <source>
        <strain evidence="12">London</strain>
    </source>
</reference>
<dbReference type="EnsemblMetazoa" id="tetur05g07510.1">
    <property type="protein sequence ID" value="tetur05g07510.1"/>
    <property type="gene ID" value="tetur05g07510"/>
</dbReference>
<keyword evidence="6" id="KW-0238">DNA-binding</keyword>
<evidence type="ECO:0000256" key="7">
    <source>
        <dbReference type="ARBA" id="ARBA00023163"/>
    </source>
</evidence>
<accession>T1K5U2</accession>
<dbReference type="Pfam" id="PF02892">
    <property type="entry name" value="zf-BED"/>
    <property type="match status" value="1"/>
</dbReference>
<keyword evidence="7" id="KW-0804">Transcription</keyword>
<evidence type="ECO:0000256" key="6">
    <source>
        <dbReference type="ARBA" id="ARBA00023125"/>
    </source>
</evidence>
<dbReference type="HOGENOM" id="CLU_009123_12_2_1"/>
<dbReference type="PROSITE" id="PS50808">
    <property type="entry name" value="ZF_BED"/>
    <property type="match status" value="1"/>
</dbReference>
<dbReference type="GO" id="GO:0046983">
    <property type="term" value="F:protein dimerization activity"/>
    <property type="evidence" value="ECO:0007669"/>
    <property type="project" value="InterPro"/>
</dbReference>
<dbReference type="InterPro" id="IPR036236">
    <property type="entry name" value="Znf_C2H2_sf"/>
</dbReference>
<evidence type="ECO:0000313" key="11">
    <source>
        <dbReference type="EnsemblMetazoa" id="tetur05g07510.1"/>
    </source>
</evidence>
<keyword evidence="2" id="KW-0479">Metal-binding</keyword>
<dbReference type="SUPFAM" id="SSF140996">
    <property type="entry name" value="Hermes dimerisation domain"/>
    <property type="match status" value="1"/>
</dbReference>
<evidence type="ECO:0000256" key="3">
    <source>
        <dbReference type="ARBA" id="ARBA00022771"/>
    </source>
</evidence>
<dbReference type="GO" id="GO:0003677">
    <property type="term" value="F:DNA binding"/>
    <property type="evidence" value="ECO:0007669"/>
    <property type="project" value="UniProtKB-KW"/>
</dbReference>
<keyword evidence="8" id="KW-0539">Nucleus</keyword>
<evidence type="ECO:0000256" key="8">
    <source>
        <dbReference type="ARBA" id="ARBA00023242"/>
    </source>
</evidence>
<dbReference type="Pfam" id="PF05699">
    <property type="entry name" value="Dimer_Tnp_hAT"/>
    <property type="match status" value="1"/>
</dbReference>
<keyword evidence="12" id="KW-1185">Reference proteome</keyword>
<dbReference type="SUPFAM" id="SSF53098">
    <property type="entry name" value="Ribonuclease H-like"/>
    <property type="match status" value="1"/>
</dbReference>
<organism evidence="11 12">
    <name type="scientific">Tetranychus urticae</name>
    <name type="common">Two-spotted spider mite</name>
    <dbReference type="NCBI Taxonomy" id="32264"/>
    <lineage>
        <taxon>Eukaryota</taxon>
        <taxon>Metazoa</taxon>
        <taxon>Ecdysozoa</taxon>
        <taxon>Arthropoda</taxon>
        <taxon>Chelicerata</taxon>
        <taxon>Arachnida</taxon>
        <taxon>Acari</taxon>
        <taxon>Acariformes</taxon>
        <taxon>Trombidiformes</taxon>
        <taxon>Prostigmata</taxon>
        <taxon>Eleutherengona</taxon>
        <taxon>Raphignathae</taxon>
        <taxon>Tetranychoidea</taxon>
        <taxon>Tetranychidae</taxon>
        <taxon>Tetranychus</taxon>
    </lineage>
</organism>
<dbReference type="GO" id="GO:0005634">
    <property type="term" value="C:nucleus"/>
    <property type="evidence" value="ECO:0007669"/>
    <property type="project" value="UniProtKB-SubCell"/>
</dbReference>
<dbReference type="SUPFAM" id="SSF57667">
    <property type="entry name" value="beta-beta-alpha zinc fingers"/>
    <property type="match status" value="1"/>
</dbReference>
<dbReference type="AlphaFoldDB" id="T1K5U2"/>
<name>T1K5U2_TETUR</name>
<evidence type="ECO:0000256" key="4">
    <source>
        <dbReference type="ARBA" id="ARBA00022833"/>
    </source>
</evidence>
<proteinExistence type="predicted"/>
<dbReference type="InterPro" id="IPR008906">
    <property type="entry name" value="HATC_C_dom"/>
</dbReference>
<dbReference type="GO" id="GO:0008270">
    <property type="term" value="F:zinc ion binding"/>
    <property type="evidence" value="ECO:0007669"/>
    <property type="project" value="UniProtKB-KW"/>
</dbReference>
<evidence type="ECO:0000256" key="5">
    <source>
        <dbReference type="ARBA" id="ARBA00023015"/>
    </source>
</evidence>
<dbReference type="InterPro" id="IPR012337">
    <property type="entry name" value="RNaseH-like_sf"/>
</dbReference>
<dbReference type="InterPro" id="IPR003656">
    <property type="entry name" value="Znf_BED"/>
</dbReference>
<dbReference type="PANTHER" id="PTHR46481">
    <property type="entry name" value="ZINC FINGER BED DOMAIN-CONTAINING PROTEIN 4"/>
    <property type="match status" value="1"/>
</dbReference>
<dbReference type="eggNOG" id="KOG1121">
    <property type="taxonomic scope" value="Eukaryota"/>
</dbReference>
<dbReference type="Proteomes" id="UP000015104">
    <property type="component" value="Unassembled WGS sequence"/>
</dbReference>
<reference evidence="11" key="2">
    <citation type="submission" date="2015-06" db="UniProtKB">
        <authorList>
            <consortium name="EnsemblMetazoa"/>
        </authorList>
    </citation>
    <scope>IDENTIFICATION</scope>
</reference>
<evidence type="ECO:0000259" key="10">
    <source>
        <dbReference type="PROSITE" id="PS50808"/>
    </source>
</evidence>
<dbReference type="PANTHER" id="PTHR46481:SF10">
    <property type="entry name" value="ZINC FINGER BED DOMAIN-CONTAINING PROTEIN 39"/>
    <property type="match status" value="1"/>
</dbReference>
<keyword evidence="5" id="KW-0805">Transcription regulation</keyword>
<dbReference type="InterPro" id="IPR052035">
    <property type="entry name" value="ZnF_BED_domain_contain"/>
</dbReference>
<dbReference type="EMBL" id="CAEY01001590">
    <property type="status" value="NOT_ANNOTATED_CDS"/>
    <property type="molecule type" value="Genomic_DNA"/>
</dbReference>
<dbReference type="GO" id="GO:0009791">
    <property type="term" value="P:post-embryonic development"/>
    <property type="evidence" value="ECO:0007669"/>
    <property type="project" value="UniProtKB-ARBA"/>
</dbReference>
<keyword evidence="3 9" id="KW-0863">Zinc-finger</keyword>
<evidence type="ECO:0000256" key="2">
    <source>
        <dbReference type="ARBA" id="ARBA00022723"/>
    </source>
</evidence>
<sequence>MPSFVWDHFDSVDKTSAKCKHCPAIVKRSGNTTNLAAHLANKHPLLCSVKNDSPPKQPRIDEQLCEIVSIKEGDRKKDIDLRLIWFIVLNLQPFNLVECKEFIDYVKSLSPHASVPKRGKLLQMTIKLYESKKDMVKTHLKMFNWYSFTTDIWTDVRNAKSYIGLTCHFIDNYKSSSLCLGVREMCQSHTSDNIVKKMKSIMTEFEIEADSLVSIATDGAANIKSAAKEIVKTPIWCIAHRLNLIVNDAISRCGEVEDLVGAVRSIVTLSKQSNNFADAIRSEQLKEKDTVLKLKQDVQTRWNSTYFMVNRYLELRHHGKVALIKVGREELDIPYDKIDILNDINNILLPFYTVTLDISGEKYVTVSRAIPVINMLKAHIFKIDMKTSIRVDFKTRLTNNINFRFDAIEYNSIFACATILDPRFKKIDFMNIQACSRAVNHINEMLDSIPLTQSNQIPTIHTGLWAFHDERCKQVARNNDEGLDPSLKHYLSLPTINLSEDPLEYWRKNKESLHCLHNLAIKYLTPTATSVPCERLFSKSGNVITEKRNRLKPSNVEMICFLNSLPENLMY</sequence>
<comment type="subcellular location">
    <subcellularLocation>
        <location evidence="1">Nucleus</location>
    </subcellularLocation>
</comment>
<evidence type="ECO:0000313" key="12">
    <source>
        <dbReference type="Proteomes" id="UP000015104"/>
    </source>
</evidence>
<feature type="domain" description="BED-type" evidence="10">
    <location>
        <begin position="1"/>
        <end position="44"/>
    </location>
</feature>
<protein>
    <recommendedName>
        <fullName evidence="10">BED-type domain-containing protein</fullName>
    </recommendedName>
</protein>
<keyword evidence="4" id="KW-0862">Zinc</keyword>
<evidence type="ECO:0000256" key="9">
    <source>
        <dbReference type="PROSITE-ProRule" id="PRU00027"/>
    </source>
</evidence>